<evidence type="ECO:0008006" key="4">
    <source>
        <dbReference type="Google" id="ProtNLM"/>
    </source>
</evidence>
<gene>
    <name evidence="2" type="ORF">DDK22_08330</name>
</gene>
<keyword evidence="1" id="KW-0472">Membrane</keyword>
<evidence type="ECO:0000313" key="3">
    <source>
        <dbReference type="Proteomes" id="UP000253501"/>
    </source>
</evidence>
<reference evidence="2 3" key="1">
    <citation type="submission" date="2018-04" db="EMBL/GenBank/DDBJ databases">
        <title>Cupriavidus necator CR12 genome sequencing and assembly.</title>
        <authorList>
            <person name="Ben Fekih I."/>
            <person name="Mazhar H.S."/>
            <person name="Bello S.K."/>
            <person name="Rensing C."/>
        </authorList>
    </citation>
    <scope>NUCLEOTIDE SEQUENCE [LARGE SCALE GENOMIC DNA]</scope>
    <source>
        <strain evidence="2 3">CR12</strain>
    </source>
</reference>
<dbReference type="AlphaFoldDB" id="A0A367PPB5"/>
<organism evidence="2 3">
    <name type="scientific">Cupriavidus necator</name>
    <name type="common">Alcaligenes eutrophus</name>
    <name type="synonym">Ralstonia eutropha</name>
    <dbReference type="NCBI Taxonomy" id="106590"/>
    <lineage>
        <taxon>Bacteria</taxon>
        <taxon>Pseudomonadati</taxon>
        <taxon>Pseudomonadota</taxon>
        <taxon>Betaproteobacteria</taxon>
        <taxon>Burkholderiales</taxon>
        <taxon>Burkholderiaceae</taxon>
        <taxon>Cupriavidus</taxon>
    </lineage>
</organism>
<evidence type="ECO:0000313" key="2">
    <source>
        <dbReference type="EMBL" id="RCJ08876.1"/>
    </source>
</evidence>
<sequence length="162" mass="17088">MRHNPVPDTRAGRRKQQAGLSLVVGLVMLVVLTLLVVSAVRLGNASLRVVGNQQARVEATAVAQQAIEKVIGSAANFYAPAAQTFDIDVNNDGVADYTVQTAAPSCMQMAPADGYSYDFAGSAPQDTYWDVMAVATDKRGSGVSVTVHQGVRVRMDSTATCT</sequence>
<accession>A0A367PPB5</accession>
<feature type="transmembrane region" description="Helical" evidence="1">
    <location>
        <begin position="20"/>
        <end position="40"/>
    </location>
</feature>
<keyword evidence="1" id="KW-1133">Transmembrane helix</keyword>
<evidence type="ECO:0000256" key="1">
    <source>
        <dbReference type="SAM" id="Phobius"/>
    </source>
</evidence>
<dbReference type="EMBL" id="QDHA01000020">
    <property type="protein sequence ID" value="RCJ08876.1"/>
    <property type="molecule type" value="Genomic_DNA"/>
</dbReference>
<dbReference type="RefSeq" id="WP_114131550.1">
    <property type="nucleotide sequence ID" value="NZ_CP068434.1"/>
</dbReference>
<dbReference type="Proteomes" id="UP000253501">
    <property type="component" value="Unassembled WGS sequence"/>
</dbReference>
<keyword evidence="1" id="KW-0812">Transmembrane</keyword>
<name>A0A367PPB5_CUPNE</name>
<proteinExistence type="predicted"/>
<comment type="caution">
    <text evidence="2">The sequence shown here is derived from an EMBL/GenBank/DDBJ whole genome shotgun (WGS) entry which is preliminary data.</text>
</comment>
<protein>
    <recommendedName>
        <fullName evidence="4">Type 4 fimbrial biogenesis protein PilX N-terminal domain-containing protein</fullName>
    </recommendedName>
</protein>